<sequence length="123" mass="14374">MSHKHALEAYLNATNTHDFKEVAKLLHPDAIYWFTDKTCDSQKAIEQYFKNSWDLIKEEVYSASDIHWITSCKESATCMYTYHYQGYYEGSFVSGSGRATNVFVFIKNEWKLIHEYLSSFVSS</sequence>
<dbReference type="Proteomes" id="UP001225034">
    <property type="component" value="Unassembled WGS sequence"/>
</dbReference>
<reference evidence="2 3" key="1">
    <citation type="submission" date="2023-07" db="EMBL/GenBank/DDBJ databases">
        <title>Genomic Encyclopedia of Type Strains, Phase IV (KMG-IV): sequencing the most valuable type-strain genomes for metagenomic binning, comparative biology and taxonomic classification.</title>
        <authorList>
            <person name="Goeker M."/>
        </authorList>
    </citation>
    <scope>NUCLEOTIDE SEQUENCE [LARGE SCALE GENOMIC DNA]</scope>
    <source>
        <strain evidence="2 3">DSM 19154</strain>
    </source>
</reference>
<dbReference type="RefSeq" id="WP_306979006.1">
    <property type="nucleotide sequence ID" value="NZ_JAUSUA010000001.1"/>
</dbReference>
<keyword evidence="3" id="KW-1185">Reference proteome</keyword>
<proteinExistence type="predicted"/>
<comment type="caution">
    <text evidence="2">The sequence shown here is derived from an EMBL/GenBank/DDBJ whole genome shotgun (WGS) entry which is preliminary data.</text>
</comment>
<name>A0ABT9YC04_9BACI</name>
<protein>
    <submittedName>
        <fullName evidence="2">Ketosteroid isomerase-like protein</fullName>
    </submittedName>
</protein>
<dbReference type="SUPFAM" id="SSF54427">
    <property type="entry name" value="NTF2-like"/>
    <property type="match status" value="1"/>
</dbReference>
<dbReference type="Pfam" id="PF14534">
    <property type="entry name" value="DUF4440"/>
    <property type="match status" value="1"/>
</dbReference>
<gene>
    <name evidence="2" type="ORF">J2S05_000146</name>
</gene>
<dbReference type="EMBL" id="JAUSUA010000001">
    <property type="protein sequence ID" value="MDQ0205372.1"/>
    <property type="molecule type" value="Genomic_DNA"/>
</dbReference>
<dbReference type="InterPro" id="IPR032710">
    <property type="entry name" value="NTF2-like_dom_sf"/>
</dbReference>
<evidence type="ECO:0000313" key="3">
    <source>
        <dbReference type="Proteomes" id="UP001225034"/>
    </source>
</evidence>
<feature type="domain" description="DUF4440" evidence="1">
    <location>
        <begin position="7"/>
        <end position="112"/>
    </location>
</feature>
<evidence type="ECO:0000259" key="1">
    <source>
        <dbReference type="Pfam" id="PF14534"/>
    </source>
</evidence>
<organism evidence="2 3">
    <name type="scientific">Alkalicoccobacillus murimartini</name>
    <dbReference type="NCBI Taxonomy" id="171685"/>
    <lineage>
        <taxon>Bacteria</taxon>
        <taxon>Bacillati</taxon>
        <taxon>Bacillota</taxon>
        <taxon>Bacilli</taxon>
        <taxon>Bacillales</taxon>
        <taxon>Bacillaceae</taxon>
        <taxon>Alkalicoccobacillus</taxon>
    </lineage>
</organism>
<dbReference type="InterPro" id="IPR027843">
    <property type="entry name" value="DUF4440"/>
</dbReference>
<evidence type="ECO:0000313" key="2">
    <source>
        <dbReference type="EMBL" id="MDQ0205372.1"/>
    </source>
</evidence>
<accession>A0ABT9YC04</accession>
<dbReference type="Gene3D" id="3.10.450.50">
    <property type="match status" value="1"/>
</dbReference>